<keyword evidence="2" id="KW-1185">Reference proteome</keyword>
<sequence length="219" mass="25051">MMGDETMRVHEIATMLGADDRTITLGEPGRVVVFHRRLGIWEVDREMGFTPDQCKSLREMRQMTAELILFLQECRIFVAQSASGALFFELEKARCHVWEITGTTDEFLNYVWEEEEEELAEADKPALESGVPTPVELIPGHFSISIKDIQVKTPEITSKQVLLQFIRQREFASLEIICDHVPPWIELEADQRGFTIEREQLGKNEVRARLIRGQAGGCC</sequence>
<evidence type="ECO:0000313" key="2">
    <source>
        <dbReference type="Proteomes" id="UP000002457"/>
    </source>
</evidence>
<protein>
    <recommendedName>
        <fullName evidence="3">Nitrogenase iron-iron accessory protein AnfO</fullName>
    </recommendedName>
</protein>
<dbReference type="AlphaFoldDB" id="B8GEV9"/>
<dbReference type="eggNOG" id="arCOG05249">
    <property type="taxonomic scope" value="Archaea"/>
</dbReference>
<dbReference type="EMBL" id="CP001338">
    <property type="protein sequence ID" value="ACL15926.1"/>
    <property type="molecule type" value="Genomic_DNA"/>
</dbReference>
<dbReference type="Pfam" id="PF09582">
    <property type="entry name" value="AnfO_nitrog"/>
    <property type="match status" value="1"/>
</dbReference>
<dbReference type="InterPro" id="IPR014287">
    <property type="entry name" value="Nase_Fe-Fe_AnfO"/>
</dbReference>
<dbReference type="KEGG" id="mpl:Mpal_0553"/>
<evidence type="ECO:0000313" key="1">
    <source>
        <dbReference type="EMBL" id="ACL15926.1"/>
    </source>
</evidence>
<dbReference type="HOGENOM" id="CLU_097520_0_0_2"/>
<evidence type="ECO:0008006" key="3">
    <source>
        <dbReference type="Google" id="ProtNLM"/>
    </source>
</evidence>
<gene>
    <name evidence="1" type="ordered locus">Mpal_0553</name>
</gene>
<proteinExistence type="predicted"/>
<dbReference type="STRING" id="521011.Mpal_0553"/>
<dbReference type="Proteomes" id="UP000002457">
    <property type="component" value="Chromosome"/>
</dbReference>
<name>B8GEV9_METPE</name>
<reference evidence="1 2" key="1">
    <citation type="journal article" date="2015" name="Genome Announc.">
        <title>Complete Genome Sequence of Methanosphaerula palustris E1-9CT, a Hydrogenotrophic Methanogen Isolated from a Minerotrophic Fen Peatland.</title>
        <authorList>
            <person name="Cadillo-Quiroz H."/>
            <person name="Browne P."/>
            <person name="Kyrpides N."/>
            <person name="Woyke T."/>
            <person name="Goodwin L."/>
            <person name="Detter C."/>
            <person name="Yavitt J.B."/>
            <person name="Zinder S.H."/>
        </authorList>
    </citation>
    <scope>NUCLEOTIDE SEQUENCE [LARGE SCALE GENOMIC DNA]</scope>
    <source>
        <strain evidence="2">ATCC BAA-1556 / DSM 19958 / E1-9c</strain>
    </source>
</reference>
<accession>B8GEV9</accession>
<organism evidence="1 2">
    <name type="scientific">Methanosphaerula palustris (strain ATCC BAA-1556 / DSM 19958 / E1-9c)</name>
    <dbReference type="NCBI Taxonomy" id="521011"/>
    <lineage>
        <taxon>Archaea</taxon>
        <taxon>Methanobacteriati</taxon>
        <taxon>Methanobacteriota</taxon>
        <taxon>Stenosarchaea group</taxon>
        <taxon>Methanomicrobia</taxon>
        <taxon>Methanomicrobiales</taxon>
        <taxon>Methanoregulaceae</taxon>
        <taxon>Methanosphaerula</taxon>
    </lineage>
</organism>